<evidence type="ECO:0000313" key="2">
    <source>
        <dbReference type="Proteomes" id="UP000886998"/>
    </source>
</evidence>
<accession>A0A8X6JZT3</accession>
<protein>
    <submittedName>
        <fullName evidence="1">Uncharacterized protein</fullName>
    </submittedName>
</protein>
<name>A0A8X6JZT3_9ARAC</name>
<keyword evidence="2" id="KW-1185">Reference proteome</keyword>
<dbReference type="Proteomes" id="UP000886998">
    <property type="component" value="Unassembled WGS sequence"/>
</dbReference>
<dbReference type="EMBL" id="BMAV01026327">
    <property type="protein sequence ID" value="GFS49469.1"/>
    <property type="molecule type" value="Genomic_DNA"/>
</dbReference>
<sequence>MNRESFTQKVSRVKEEINVTSKSLTYVPSVAVFFATCEEAVLSSEILLELFDFSHVTPEEYIKGISKYIANAMRAAQVPDARQQTEICTNQMSKYHKTLNLPLVLRVNAYTTAKFLFLKGVLNEQNVVPLALTYATFLEKYATEYKKAGDPDWKFKDLVNGFYNFIARLNLVCKESGYLVAILLNNEWKLANSESNYLFF</sequence>
<dbReference type="OrthoDB" id="6429372at2759"/>
<evidence type="ECO:0000313" key="1">
    <source>
        <dbReference type="EMBL" id="GFS49469.1"/>
    </source>
</evidence>
<dbReference type="AlphaFoldDB" id="A0A8X6JZT3"/>
<comment type="caution">
    <text evidence="1">The sequence shown here is derived from an EMBL/GenBank/DDBJ whole genome shotgun (WGS) entry which is preliminary data.</text>
</comment>
<reference evidence="1" key="1">
    <citation type="submission" date="2020-08" db="EMBL/GenBank/DDBJ databases">
        <title>Multicomponent nature underlies the extraordinary mechanical properties of spider dragline silk.</title>
        <authorList>
            <person name="Kono N."/>
            <person name="Nakamura H."/>
            <person name="Mori M."/>
            <person name="Yoshida Y."/>
            <person name="Ohtoshi R."/>
            <person name="Malay A.D."/>
            <person name="Moran D.A.P."/>
            <person name="Tomita M."/>
            <person name="Numata K."/>
            <person name="Arakawa K."/>
        </authorList>
    </citation>
    <scope>NUCLEOTIDE SEQUENCE</scope>
</reference>
<gene>
    <name evidence="1" type="ORF">TNIN_169001</name>
</gene>
<organism evidence="1 2">
    <name type="scientific">Trichonephila inaurata madagascariensis</name>
    <dbReference type="NCBI Taxonomy" id="2747483"/>
    <lineage>
        <taxon>Eukaryota</taxon>
        <taxon>Metazoa</taxon>
        <taxon>Ecdysozoa</taxon>
        <taxon>Arthropoda</taxon>
        <taxon>Chelicerata</taxon>
        <taxon>Arachnida</taxon>
        <taxon>Araneae</taxon>
        <taxon>Araneomorphae</taxon>
        <taxon>Entelegynae</taxon>
        <taxon>Araneoidea</taxon>
        <taxon>Nephilidae</taxon>
        <taxon>Trichonephila</taxon>
        <taxon>Trichonephila inaurata</taxon>
    </lineage>
</organism>
<proteinExistence type="predicted"/>